<feature type="region of interest" description="Disordered" evidence="1">
    <location>
        <begin position="1"/>
        <end position="28"/>
    </location>
</feature>
<sequence length="230" mass="24534">MRRALTGGKHQLLPGTPSPERRRAQSSHLRLGLACRRTACDSALSSRQHSLAGGKQITGTATPLRRALTGGKHQLLSGTPSPELRRAQIAHLRRALVRRRTASDSALSSGQQPVTGGEQITGTATPLRRALTGGKHQLRSELASPEQVRAQNAHLRRTLARRRTGSDSAPSSGQQPVTGGKKITDTPPPTRALLVGGGRRPPGLCKSFLTFSTHFPLQIIPTGVLLSAYN</sequence>
<feature type="compositionally biased region" description="Polar residues" evidence="1">
    <location>
        <begin position="166"/>
        <end position="177"/>
    </location>
</feature>
<gene>
    <name evidence="2" type="ORF">TART1_0653</name>
</gene>
<protein>
    <submittedName>
        <fullName evidence="2">Uncharacterized protein</fullName>
    </submittedName>
</protein>
<feature type="compositionally biased region" description="Polar residues" evidence="1">
    <location>
        <begin position="103"/>
        <end position="124"/>
    </location>
</feature>
<dbReference type="EMBL" id="UNRR01000009">
    <property type="protein sequence ID" value="SYZ77883.1"/>
    <property type="molecule type" value="Genomic_DNA"/>
</dbReference>
<organism evidence="2 3">
    <name type="scientific">Trichococcus shcherbakoviae</name>
    <dbReference type="NCBI Taxonomy" id="2094020"/>
    <lineage>
        <taxon>Bacteria</taxon>
        <taxon>Bacillati</taxon>
        <taxon>Bacillota</taxon>
        <taxon>Bacilli</taxon>
        <taxon>Lactobacillales</taxon>
        <taxon>Carnobacteriaceae</taxon>
        <taxon>Trichococcus</taxon>
    </lineage>
</organism>
<dbReference type="Proteomes" id="UP000262072">
    <property type="component" value="Unassembled WGS sequence"/>
</dbReference>
<feature type="region of interest" description="Disordered" evidence="1">
    <location>
        <begin position="100"/>
        <end position="199"/>
    </location>
</feature>
<accession>A0A383TC69</accession>
<dbReference type="AlphaFoldDB" id="A0A383TC69"/>
<evidence type="ECO:0000313" key="2">
    <source>
        <dbReference type="EMBL" id="SYZ77883.1"/>
    </source>
</evidence>
<proteinExistence type="predicted"/>
<feature type="compositionally biased region" description="Basic residues" evidence="1">
    <location>
        <begin position="154"/>
        <end position="163"/>
    </location>
</feature>
<evidence type="ECO:0000313" key="3">
    <source>
        <dbReference type="Proteomes" id="UP000262072"/>
    </source>
</evidence>
<reference evidence="3" key="1">
    <citation type="submission" date="2018-05" db="EMBL/GenBank/DDBJ databases">
        <authorList>
            <person name="Strepis N."/>
        </authorList>
    </citation>
    <scope>NUCLEOTIDE SEQUENCE [LARGE SCALE GENOMIC DNA]</scope>
</reference>
<evidence type="ECO:0000256" key="1">
    <source>
        <dbReference type="SAM" id="MobiDB-lite"/>
    </source>
</evidence>
<name>A0A383TC69_9LACT</name>